<dbReference type="AlphaFoldDB" id="L5JUS8"/>
<dbReference type="Proteomes" id="UP000010552">
    <property type="component" value="Unassembled WGS sequence"/>
</dbReference>
<protein>
    <recommendedName>
        <fullName evidence="4">Alkaline phosphatase</fullName>
    </recommendedName>
</protein>
<evidence type="ECO:0008006" key="4">
    <source>
        <dbReference type="Google" id="ProtNLM"/>
    </source>
</evidence>
<evidence type="ECO:0000313" key="3">
    <source>
        <dbReference type="Proteomes" id="UP000010552"/>
    </source>
</evidence>
<evidence type="ECO:0000256" key="1">
    <source>
        <dbReference type="SAM" id="MobiDB-lite"/>
    </source>
</evidence>
<gene>
    <name evidence="2" type="ORF">PAL_GLEAN10005423</name>
</gene>
<evidence type="ECO:0000313" key="2">
    <source>
        <dbReference type="EMBL" id="ELK02797.1"/>
    </source>
</evidence>
<reference evidence="3" key="1">
    <citation type="journal article" date="2013" name="Science">
        <title>Comparative analysis of bat genomes provides insight into the evolution of flight and immunity.</title>
        <authorList>
            <person name="Zhang G."/>
            <person name="Cowled C."/>
            <person name="Shi Z."/>
            <person name="Huang Z."/>
            <person name="Bishop-Lilly K.A."/>
            <person name="Fang X."/>
            <person name="Wynne J.W."/>
            <person name="Xiong Z."/>
            <person name="Baker M.L."/>
            <person name="Zhao W."/>
            <person name="Tachedjian M."/>
            <person name="Zhu Y."/>
            <person name="Zhou P."/>
            <person name="Jiang X."/>
            <person name="Ng J."/>
            <person name="Yang L."/>
            <person name="Wu L."/>
            <person name="Xiao J."/>
            <person name="Feng Y."/>
            <person name="Chen Y."/>
            <person name="Sun X."/>
            <person name="Zhang Y."/>
            <person name="Marsh G.A."/>
            <person name="Crameri G."/>
            <person name="Broder C.C."/>
            <person name="Frey K.G."/>
            <person name="Wang L.F."/>
            <person name="Wang J."/>
        </authorList>
    </citation>
    <scope>NUCLEOTIDE SEQUENCE [LARGE SCALE GENOMIC DNA]</scope>
</reference>
<sequence length="307" mass="32626">MALPGLLTSSFGLKPLILTRFEAAGWQLVRVVGVVPRTGASGGTLGQAGSGAHRHGVCSSRKGRSSTAQTSGKRRGAALCPTLWRTCTSGSSARRRAKASGERTHDQHWPAAQRGFPGPCLAKEAPLYPTSPGTPDLLLCPKPGLLQLPTCWKSLLLWIGVGLRTVSYKTGVAEGHAVYQGGRGLVCWLGRAVRPPPSRRSLGQAQHRHGGEAHSALTLTDFATDGHLQPQAPVFLVVDGFGCNTNPQGVKEETFLGRKQKLKRLGPAHPAHRNPPSLLPTASYLPWASLGVACFLPHVQTNHPSLE</sequence>
<dbReference type="EMBL" id="KB031119">
    <property type="protein sequence ID" value="ELK02797.1"/>
    <property type="molecule type" value="Genomic_DNA"/>
</dbReference>
<name>L5JUS8_PTEAL</name>
<feature type="region of interest" description="Disordered" evidence="1">
    <location>
        <begin position="45"/>
        <end position="72"/>
    </location>
</feature>
<accession>L5JUS8</accession>
<organism evidence="2 3">
    <name type="scientific">Pteropus alecto</name>
    <name type="common">Black flying fox</name>
    <dbReference type="NCBI Taxonomy" id="9402"/>
    <lineage>
        <taxon>Eukaryota</taxon>
        <taxon>Metazoa</taxon>
        <taxon>Chordata</taxon>
        <taxon>Craniata</taxon>
        <taxon>Vertebrata</taxon>
        <taxon>Euteleostomi</taxon>
        <taxon>Mammalia</taxon>
        <taxon>Eutheria</taxon>
        <taxon>Laurasiatheria</taxon>
        <taxon>Chiroptera</taxon>
        <taxon>Yinpterochiroptera</taxon>
        <taxon>Pteropodoidea</taxon>
        <taxon>Pteropodidae</taxon>
        <taxon>Pteropodinae</taxon>
        <taxon>Pteropus</taxon>
    </lineage>
</organism>
<dbReference type="InParanoid" id="L5JUS8"/>
<proteinExistence type="predicted"/>
<keyword evidence="3" id="KW-1185">Reference proteome</keyword>
<feature type="compositionally biased region" description="Basic residues" evidence="1">
    <location>
        <begin position="52"/>
        <end position="64"/>
    </location>
</feature>